<dbReference type="SUPFAM" id="SSF52833">
    <property type="entry name" value="Thioredoxin-like"/>
    <property type="match status" value="1"/>
</dbReference>
<feature type="domain" description="Thioredoxin" evidence="3">
    <location>
        <begin position="39"/>
        <end position="216"/>
    </location>
</feature>
<sequence length="216" mass="22507">MTRAIRIAVLLLVAALGGLWGAAFLARAPGEGLGASFARLVGGAAPSAGGVALPGGVSLGGPFTLVDGGGRTVTEADLRGKLSLVLFGFTFCPDVCPTELQAIAQTMDLLGAQNTQVRPVFITVDPERDTPAKMKEYVEQFHPAITGLTGTPQQVAAAARAWRVYYSKVTPPGSTEYLMDHSAFTYLMGRDGSLRALFRPGATPEEMAAAVRANLG</sequence>
<dbReference type="Pfam" id="PF02630">
    <property type="entry name" value="SCO1-SenC"/>
    <property type="match status" value="1"/>
</dbReference>
<keyword evidence="5" id="KW-1185">Reference proteome</keyword>
<protein>
    <submittedName>
        <fullName evidence="4">SCO family protein</fullName>
    </submittedName>
</protein>
<dbReference type="InterPro" id="IPR003782">
    <property type="entry name" value="SCO1/SenC"/>
</dbReference>
<dbReference type="PROSITE" id="PS51352">
    <property type="entry name" value="THIOREDOXIN_2"/>
    <property type="match status" value="1"/>
</dbReference>
<evidence type="ECO:0000256" key="2">
    <source>
        <dbReference type="ARBA" id="ARBA00023008"/>
    </source>
</evidence>
<dbReference type="PANTHER" id="PTHR12151">
    <property type="entry name" value="ELECTRON TRANSPORT PROTIN SCO1/SENC FAMILY MEMBER"/>
    <property type="match status" value="1"/>
</dbReference>
<dbReference type="RefSeq" id="WP_377048807.1">
    <property type="nucleotide sequence ID" value="NZ_JBHLVZ010000002.1"/>
</dbReference>
<comment type="similarity">
    <text evidence="1">Belongs to the SCO1/2 family.</text>
</comment>
<dbReference type="Gene3D" id="3.40.30.10">
    <property type="entry name" value="Glutaredoxin"/>
    <property type="match status" value="1"/>
</dbReference>
<evidence type="ECO:0000313" key="4">
    <source>
        <dbReference type="EMBL" id="MFC0384727.1"/>
    </source>
</evidence>
<dbReference type="Proteomes" id="UP001589789">
    <property type="component" value="Unassembled WGS sequence"/>
</dbReference>
<dbReference type="CDD" id="cd02968">
    <property type="entry name" value="SCO"/>
    <property type="match status" value="1"/>
</dbReference>
<dbReference type="EMBL" id="JBHLVZ010000002">
    <property type="protein sequence ID" value="MFC0384727.1"/>
    <property type="molecule type" value="Genomic_DNA"/>
</dbReference>
<proteinExistence type="inferred from homology"/>
<comment type="caution">
    <text evidence="4">The sequence shown here is derived from an EMBL/GenBank/DDBJ whole genome shotgun (WGS) entry which is preliminary data.</text>
</comment>
<reference evidence="4 5" key="1">
    <citation type="submission" date="2024-09" db="EMBL/GenBank/DDBJ databases">
        <authorList>
            <person name="Sun Q."/>
            <person name="Mori K."/>
        </authorList>
    </citation>
    <scope>NUCLEOTIDE SEQUENCE [LARGE SCALE GENOMIC DNA]</scope>
    <source>
        <strain evidence="4 5">CCM 7468</strain>
    </source>
</reference>
<dbReference type="InterPro" id="IPR036249">
    <property type="entry name" value="Thioredoxin-like_sf"/>
</dbReference>
<evidence type="ECO:0000313" key="5">
    <source>
        <dbReference type="Proteomes" id="UP001589789"/>
    </source>
</evidence>
<gene>
    <name evidence="4" type="ORF">ACFFIC_04075</name>
</gene>
<keyword evidence="2" id="KW-0186">Copper</keyword>
<evidence type="ECO:0000259" key="3">
    <source>
        <dbReference type="PROSITE" id="PS51352"/>
    </source>
</evidence>
<dbReference type="PANTHER" id="PTHR12151:SF25">
    <property type="entry name" value="LINALOOL DEHYDRATASE_ISOMERASE DOMAIN-CONTAINING PROTEIN"/>
    <property type="match status" value="1"/>
</dbReference>
<name>A0ABV6IMZ5_9PROT</name>
<accession>A0ABV6IMZ5</accession>
<evidence type="ECO:0000256" key="1">
    <source>
        <dbReference type="ARBA" id="ARBA00010996"/>
    </source>
</evidence>
<dbReference type="InterPro" id="IPR013766">
    <property type="entry name" value="Thioredoxin_domain"/>
</dbReference>
<organism evidence="4 5">
    <name type="scientific">Muricoccus vinaceus</name>
    <dbReference type="NCBI Taxonomy" id="424704"/>
    <lineage>
        <taxon>Bacteria</taxon>
        <taxon>Pseudomonadati</taxon>
        <taxon>Pseudomonadota</taxon>
        <taxon>Alphaproteobacteria</taxon>
        <taxon>Acetobacterales</taxon>
        <taxon>Roseomonadaceae</taxon>
        <taxon>Muricoccus</taxon>
    </lineage>
</organism>